<sequence>MEKRRSRKGIRNNSFILQNSYKNKAVLGPNIKSCQNIDDINNIGNNKKDISKKNQGINNKIGNNSFNDISSQSEKQSDKNQDLGNVVLESEFFGNYQENSGFKSINIFEQSGDNFEELDQKNEFMDTFQSKFDEEQKNNNILSLQKFESPQNESGIIEQEKSSQLKGTKRMSKQNLKRKSSLLNFNQEKLVQDYCDYINEEILNQLNNIQMQFNLQDLSLEQEQQQKNILNQFPEMEKKRKIQESNDKIKNKLQFLQIFEEIEGLSVEKQQLKENVQNMSIFQTLQQINEDGKASIFAIVEQQYLKSASDKQLLNNKKVNHKNQMERLDFYINELKQIVNQDRKSVKSSTFISKSQTLQGGKQSQLTNIGTIQKDLSNKKNSNLDYYNMRDIEKEEIQKTEANIKKIINSSNNYKFVGFKSNDISPINQLIQDDQNKNNNKKKVNVFSDNVLEYQNSLKKEKDLNNFTFYNSKQKSLNNISAENKEENENNRDKNNNINKFKVNSFKSINRISNSCNTNNSNVQSTDSSGKNNNNQNKKQQLLEHNVNISNNSSNSKSILSIAEEGQQNYFNQRNGKLRSIPNLGSPINIRKINYQMGQKGNGQNLMRNSLNLKKSAKKILMSNRKNEIKKVNSSDNTDNFSDRENNNKKNKAENDNNLNTQKLEEKYQEDELFNEKAENVKINQNELYKQIETSDLEFKSYRTNYNFFQTKVSDSEHNSEDNDSENENESENESEKYEKKINEQQQQIEIENLQ</sequence>
<dbReference type="AlphaFoldDB" id="A0A0V0QGG3"/>
<gene>
    <name evidence="2" type="ORF">PPERSA_11726</name>
</gene>
<proteinExistence type="predicted"/>
<dbReference type="Proteomes" id="UP000054937">
    <property type="component" value="Unassembled WGS sequence"/>
</dbReference>
<reference evidence="2 3" key="1">
    <citation type="journal article" date="2015" name="Sci. Rep.">
        <title>Genome of the facultative scuticociliatosis pathogen Pseudocohnilembus persalinus provides insight into its virulence through horizontal gene transfer.</title>
        <authorList>
            <person name="Xiong J."/>
            <person name="Wang G."/>
            <person name="Cheng J."/>
            <person name="Tian M."/>
            <person name="Pan X."/>
            <person name="Warren A."/>
            <person name="Jiang C."/>
            <person name="Yuan D."/>
            <person name="Miao W."/>
        </authorList>
    </citation>
    <scope>NUCLEOTIDE SEQUENCE [LARGE SCALE GENOMIC DNA]</scope>
    <source>
        <strain evidence="2">36N120E</strain>
    </source>
</reference>
<organism evidence="2 3">
    <name type="scientific">Pseudocohnilembus persalinus</name>
    <name type="common">Ciliate</name>
    <dbReference type="NCBI Taxonomy" id="266149"/>
    <lineage>
        <taxon>Eukaryota</taxon>
        <taxon>Sar</taxon>
        <taxon>Alveolata</taxon>
        <taxon>Ciliophora</taxon>
        <taxon>Intramacronucleata</taxon>
        <taxon>Oligohymenophorea</taxon>
        <taxon>Scuticociliatia</taxon>
        <taxon>Philasterida</taxon>
        <taxon>Pseudocohnilembidae</taxon>
        <taxon>Pseudocohnilembus</taxon>
    </lineage>
</organism>
<feature type="region of interest" description="Disordered" evidence="1">
    <location>
        <begin position="480"/>
        <end position="500"/>
    </location>
</feature>
<feature type="compositionally biased region" description="Basic and acidic residues" evidence="1">
    <location>
        <begin position="734"/>
        <end position="743"/>
    </location>
</feature>
<feature type="compositionally biased region" description="Acidic residues" evidence="1">
    <location>
        <begin position="722"/>
        <end position="733"/>
    </location>
</feature>
<accession>A0A0V0QGG3</accession>
<keyword evidence="3" id="KW-1185">Reference proteome</keyword>
<feature type="region of interest" description="Disordered" evidence="1">
    <location>
        <begin position="713"/>
        <end position="755"/>
    </location>
</feature>
<dbReference type="EMBL" id="LDAU01000171">
    <property type="protein sequence ID" value="KRX01279.1"/>
    <property type="molecule type" value="Genomic_DNA"/>
</dbReference>
<feature type="region of interest" description="Disordered" evidence="1">
    <location>
        <begin position="152"/>
        <end position="173"/>
    </location>
</feature>
<feature type="region of interest" description="Disordered" evidence="1">
    <location>
        <begin position="512"/>
        <end position="536"/>
    </location>
</feature>
<dbReference type="InParanoid" id="A0A0V0QGG3"/>
<evidence type="ECO:0000313" key="2">
    <source>
        <dbReference type="EMBL" id="KRX01279.1"/>
    </source>
</evidence>
<feature type="compositionally biased region" description="Polar residues" evidence="1">
    <location>
        <begin position="512"/>
        <end position="530"/>
    </location>
</feature>
<feature type="compositionally biased region" description="Low complexity" evidence="1">
    <location>
        <begin position="53"/>
        <end position="65"/>
    </location>
</feature>
<comment type="caution">
    <text evidence="2">The sequence shown here is derived from an EMBL/GenBank/DDBJ whole genome shotgun (WGS) entry which is preliminary data.</text>
</comment>
<evidence type="ECO:0000256" key="1">
    <source>
        <dbReference type="SAM" id="MobiDB-lite"/>
    </source>
</evidence>
<name>A0A0V0QGG3_PSEPJ</name>
<feature type="region of interest" description="Disordered" evidence="1">
    <location>
        <begin position="44"/>
        <end position="80"/>
    </location>
</feature>
<feature type="compositionally biased region" description="Low complexity" evidence="1">
    <location>
        <begin position="744"/>
        <end position="755"/>
    </location>
</feature>
<evidence type="ECO:0000313" key="3">
    <source>
        <dbReference type="Proteomes" id="UP000054937"/>
    </source>
</evidence>
<feature type="region of interest" description="Disordered" evidence="1">
    <location>
        <begin position="623"/>
        <end position="662"/>
    </location>
</feature>
<feature type="compositionally biased region" description="Basic and acidic residues" evidence="1">
    <location>
        <begin position="641"/>
        <end position="655"/>
    </location>
</feature>
<protein>
    <submittedName>
        <fullName evidence="2">Uncharacterized protein</fullName>
    </submittedName>
</protein>
<feature type="compositionally biased region" description="Basic and acidic residues" evidence="1">
    <location>
        <begin position="483"/>
        <end position="495"/>
    </location>
</feature>